<sequence length="301" mass="33591">MEALDQISNKIMCFLKELNSPYVLEMIQNLQSGKMLRSKLALNIAGISEDSILLCAIIEMIQSASLFHDDVIDNAKIRRNKPSINATFGDKHAIMLGDVFYSKAFFELSKFGNIEIAQIISNSVVQLSIGEILDVKMSDEFNSDESRYLDMIELKTASLIEATAKSAAILANKDSESFGLYGRNLGLAFQIIDDILDITQTSSTLGKPSLSDFKEGKSTLPYIYLYHHLDKGGKDRLLECFGRKLSDDEQSWIVENLHSSGAIKKSHTLAQKLAQDGIEAIINQSCDKLIEIMENMICRDF</sequence>
<protein>
    <submittedName>
        <fullName evidence="7">Polyprenyl synthetase family protein</fullName>
    </submittedName>
</protein>
<accession>A0ABT4VG47</accession>
<dbReference type="CDD" id="cd00685">
    <property type="entry name" value="Trans_IPPS_HT"/>
    <property type="match status" value="1"/>
</dbReference>
<evidence type="ECO:0000256" key="6">
    <source>
        <dbReference type="RuleBase" id="RU004466"/>
    </source>
</evidence>
<dbReference type="Gene3D" id="1.10.600.10">
    <property type="entry name" value="Farnesyl Diphosphate Synthase"/>
    <property type="match status" value="1"/>
</dbReference>
<dbReference type="RefSeq" id="WP_271022051.1">
    <property type="nucleotide sequence ID" value="NZ_JAQHXR010000010.1"/>
</dbReference>
<dbReference type="EMBL" id="JAQHXR010000010">
    <property type="protein sequence ID" value="MDA3969691.1"/>
    <property type="molecule type" value="Genomic_DNA"/>
</dbReference>
<evidence type="ECO:0000313" key="8">
    <source>
        <dbReference type="Proteomes" id="UP001210261"/>
    </source>
</evidence>
<dbReference type="InterPro" id="IPR000092">
    <property type="entry name" value="Polyprenyl_synt"/>
</dbReference>
<organism evidence="7 8">
    <name type="scientific">Helicobacter ibis</name>
    <dbReference type="NCBI Taxonomy" id="2962633"/>
    <lineage>
        <taxon>Bacteria</taxon>
        <taxon>Pseudomonadati</taxon>
        <taxon>Campylobacterota</taxon>
        <taxon>Epsilonproteobacteria</taxon>
        <taxon>Campylobacterales</taxon>
        <taxon>Helicobacteraceae</taxon>
        <taxon>Helicobacter</taxon>
    </lineage>
</organism>
<keyword evidence="8" id="KW-1185">Reference proteome</keyword>
<evidence type="ECO:0000256" key="3">
    <source>
        <dbReference type="ARBA" id="ARBA00022679"/>
    </source>
</evidence>
<comment type="cofactor">
    <cofactor evidence="1">
        <name>Mg(2+)</name>
        <dbReference type="ChEBI" id="CHEBI:18420"/>
    </cofactor>
</comment>
<keyword evidence="4" id="KW-0479">Metal-binding</keyword>
<dbReference type="PANTHER" id="PTHR12001:SF69">
    <property type="entry name" value="ALL TRANS-POLYPRENYL-DIPHOSPHATE SYNTHASE PDSS1"/>
    <property type="match status" value="1"/>
</dbReference>
<evidence type="ECO:0000256" key="4">
    <source>
        <dbReference type="ARBA" id="ARBA00022723"/>
    </source>
</evidence>
<keyword evidence="3 6" id="KW-0808">Transferase</keyword>
<dbReference type="PROSITE" id="PS00444">
    <property type="entry name" value="POLYPRENYL_SYNTHASE_2"/>
    <property type="match status" value="1"/>
</dbReference>
<comment type="similarity">
    <text evidence="2 6">Belongs to the FPP/GGPP synthase family.</text>
</comment>
<dbReference type="SFLD" id="SFLDS00005">
    <property type="entry name" value="Isoprenoid_Synthase_Type_I"/>
    <property type="match status" value="1"/>
</dbReference>
<evidence type="ECO:0000313" key="7">
    <source>
        <dbReference type="EMBL" id="MDA3969691.1"/>
    </source>
</evidence>
<gene>
    <name evidence="7" type="ORF">PF021_08460</name>
</gene>
<proteinExistence type="inferred from homology"/>
<dbReference type="InterPro" id="IPR033749">
    <property type="entry name" value="Polyprenyl_synt_CS"/>
</dbReference>
<dbReference type="Pfam" id="PF00348">
    <property type="entry name" value="polyprenyl_synt"/>
    <property type="match status" value="1"/>
</dbReference>
<evidence type="ECO:0000256" key="5">
    <source>
        <dbReference type="ARBA" id="ARBA00022842"/>
    </source>
</evidence>
<keyword evidence="5" id="KW-0460">Magnesium</keyword>
<dbReference type="InterPro" id="IPR008949">
    <property type="entry name" value="Isoprenoid_synthase_dom_sf"/>
</dbReference>
<evidence type="ECO:0000256" key="2">
    <source>
        <dbReference type="ARBA" id="ARBA00006706"/>
    </source>
</evidence>
<dbReference type="Proteomes" id="UP001210261">
    <property type="component" value="Unassembled WGS sequence"/>
</dbReference>
<name>A0ABT4VG47_9HELI</name>
<dbReference type="SUPFAM" id="SSF48576">
    <property type="entry name" value="Terpenoid synthases"/>
    <property type="match status" value="1"/>
</dbReference>
<reference evidence="7 8" key="1">
    <citation type="submission" date="2023-01" db="EMBL/GenBank/DDBJ databases">
        <title>Description of Helicobacter ibis sp. nov. isolated from faecal droppings of black-faced ibis (Theristicus melanopis).</title>
        <authorList>
            <person name="Lopez-Cantillo M."/>
            <person name="Vidal-Veuthey B."/>
            <person name="Mella A."/>
            <person name="De La Haba R."/>
            <person name="Collado L."/>
        </authorList>
    </citation>
    <scope>NUCLEOTIDE SEQUENCE [LARGE SCALE GENOMIC DNA]</scope>
    <source>
        <strain evidence="7 8">A82</strain>
    </source>
</reference>
<comment type="caution">
    <text evidence="7">The sequence shown here is derived from an EMBL/GenBank/DDBJ whole genome shotgun (WGS) entry which is preliminary data.</text>
</comment>
<evidence type="ECO:0000256" key="1">
    <source>
        <dbReference type="ARBA" id="ARBA00001946"/>
    </source>
</evidence>
<dbReference type="PANTHER" id="PTHR12001">
    <property type="entry name" value="GERANYLGERANYL PYROPHOSPHATE SYNTHASE"/>
    <property type="match status" value="1"/>
</dbReference>